<dbReference type="InterPro" id="IPR004260">
    <property type="entry name" value="Pyr-dimer_DNA_glycosylase"/>
</dbReference>
<organism evidence="1">
    <name type="scientific">mine drainage metagenome</name>
    <dbReference type="NCBI Taxonomy" id="410659"/>
    <lineage>
        <taxon>unclassified sequences</taxon>
        <taxon>metagenomes</taxon>
        <taxon>ecological metagenomes</taxon>
    </lineage>
</organism>
<name>A0A1J5T755_9ZZZZ</name>
<protein>
    <recommendedName>
        <fullName evidence="2">DNA lyase</fullName>
    </recommendedName>
</protein>
<dbReference type="AlphaFoldDB" id="A0A1J5T755"/>
<dbReference type="Pfam" id="PF03013">
    <property type="entry name" value="Pyr_excise"/>
    <property type="match status" value="1"/>
</dbReference>
<evidence type="ECO:0000313" key="1">
    <source>
        <dbReference type="EMBL" id="OIR16697.1"/>
    </source>
</evidence>
<proteinExistence type="predicted"/>
<reference evidence="1" key="1">
    <citation type="submission" date="2016-10" db="EMBL/GenBank/DDBJ databases">
        <title>Sequence of Gallionella enrichment culture.</title>
        <authorList>
            <person name="Poehlein A."/>
            <person name="Muehling M."/>
            <person name="Daniel R."/>
        </authorList>
    </citation>
    <scope>NUCLEOTIDE SEQUENCE</scope>
</reference>
<dbReference type="EMBL" id="MLJW01000006">
    <property type="protein sequence ID" value="OIR16697.1"/>
    <property type="molecule type" value="Genomic_DNA"/>
</dbReference>
<accession>A0A1J5T755</accession>
<comment type="caution">
    <text evidence="1">The sequence shown here is derived from an EMBL/GenBank/DDBJ whole genome shotgun (WGS) entry which is preliminary data.</text>
</comment>
<gene>
    <name evidence="1" type="ORF">GALL_25150</name>
</gene>
<sequence length="142" mass="15566">MRLWSLHPQYLDAKGLVALWREGLLAQKVLAGNTRGYRNHPQLQRFKACGEPAAAIAAYLVEVQREAERRGYRFDAGKIAPHGAAKRIPVTTGQLAYELAHLKAKLDVRDPAASARLPQPAAALVHPSFRPVAGGIEAWEVV</sequence>
<evidence type="ECO:0008006" key="2">
    <source>
        <dbReference type="Google" id="ProtNLM"/>
    </source>
</evidence>